<sequence length="110" mass="12231">MDGCVWCVRDSLCCEWWLFYVRVCPGVVLVCVRAPGDFHILSSPPTMTHTTMLGNSLINQSTAHSFIESMIVDHHTAAVGGLKKCPPRHNGWMDAKRVCPLLTRLSHVLA</sequence>
<dbReference type="EMBL" id="HBGB01043860">
    <property type="protein sequence ID" value="CAD9070724.1"/>
    <property type="molecule type" value="Transcribed_RNA"/>
</dbReference>
<reference evidence="1" key="1">
    <citation type="submission" date="2021-01" db="EMBL/GenBank/DDBJ databases">
        <authorList>
            <person name="Corre E."/>
            <person name="Pelletier E."/>
            <person name="Niang G."/>
            <person name="Scheremetjew M."/>
            <person name="Finn R."/>
            <person name="Kale V."/>
            <person name="Holt S."/>
            <person name="Cochrane G."/>
            <person name="Meng A."/>
            <person name="Brown T."/>
            <person name="Cohen L."/>
        </authorList>
    </citation>
    <scope>NUCLEOTIDE SEQUENCE</scope>
    <source>
        <strain evidence="1">CCMP3346</strain>
    </source>
</reference>
<organism evidence="1">
    <name type="scientific">Vitrella brassicaformis</name>
    <dbReference type="NCBI Taxonomy" id="1169539"/>
    <lineage>
        <taxon>Eukaryota</taxon>
        <taxon>Sar</taxon>
        <taxon>Alveolata</taxon>
        <taxon>Colpodellida</taxon>
        <taxon>Vitrellaceae</taxon>
        <taxon>Vitrella</taxon>
    </lineage>
</organism>
<dbReference type="AlphaFoldDB" id="A0A7S1KEA7"/>
<accession>A0A7S1KEA7</accession>
<evidence type="ECO:0000313" key="1">
    <source>
        <dbReference type="EMBL" id="CAD9070724.1"/>
    </source>
</evidence>
<protein>
    <submittedName>
        <fullName evidence="1">Uncharacterized protein</fullName>
    </submittedName>
</protein>
<name>A0A7S1KEA7_9ALVE</name>
<proteinExistence type="predicted"/>
<gene>
    <name evidence="1" type="ORF">VBRA1451_LOCUS25806</name>
</gene>